<feature type="domain" description="PpiC" evidence="5">
    <location>
        <begin position="132"/>
        <end position="246"/>
    </location>
</feature>
<dbReference type="GO" id="GO:0003755">
    <property type="term" value="F:peptidyl-prolyl cis-trans isomerase activity"/>
    <property type="evidence" value="ECO:0007669"/>
    <property type="project" value="UniProtKB-KW"/>
</dbReference>
<evidence type="ECO:0000259" key="5">
    <source>
        <dbReference type="Pfam" id="PF13145"/>
    </source>
</evidence>
<dbReference type="NCBIfam" id="TIGR02925">
    <property type="entry name" value="cis_trans_EpsD"/>
    <property type="match status" value="1"/>
</dbReference>
<dbReference type="EMBL" id="LODL01000021">
    <property type="protein sequence ID" value="KXB30551.1"/>
    <property type="molecule type" value="Genomic_DNA"/>
</dbReference>
<gene>
    <name evidence="6" type="ORF">AT959_14590</name>
</gene>
<dbReference type="SUPFAM" id="SSF109998">
    <property type="entry name" value="Triger factor/SurA peptide-binding domain-like"/>
    <property type="match status" value="1"/>
</dbReference>
<accession>A0A133XHZ2</accession>
<dbReference type="InterPro" id="IPR050245">
    <property type="entry name" value="PrsA_foldase"/>
</dbReference>
<evidence type="ECO:0000256" key="4">
    <source>
        <dbReference type="ARBA" id="ARBA00023110"/>
    </source>
</evidence>
<comment type="similarity">
    <text evidence="2">Belongs to the PpiC/parvulin rotamase family.</text>
</comment>
<evidence type="ECO:0000256" key="2">
    <source>
        <dbReference type="ARBA" id="ARBA00007656"/>
    </source>
</evidence>
<evidence type="ECO:0000313" key="7">
    <source>
        <dbReference type="Proteomes" id="UP000070186"/>
    </source>
</evidence>
<dbReference type="InterPro" id="IPR000297">
    <property type="entry name" value="PPIase_PpiC"/>
</dbReference>
<evidence type="ECO:0000256" key="1">
    <source>
        <dbReference type="ARBA" id="ARBA00000971"/>
    </source>
</evidence>
<sequence length="314" mass="33573">MPNFESVHVNKLSTIASLVISAFVLSACGERPPEKKTATQVVAKVNGGEISVHQVNYVLQRTPNIPPAQADAAKRQVLEGLIDQELAVQQAMEAKLERTPTVMQAIENARREILARAYLEQSVGKLGKASTSEVGKFYAEHPELFANRKIYRLEEVLFAATPDNVAVVRELLGKGKSVAEIVTGLKAKGVEVVGGVTVKPAEQLALEILPKLAQAKEGLPHLIETPGRAAIITVLASKSEPLDEAKAQPFIENYLSNKQKVDLARDSMKQLRDKAKIEYVGEFSGTPAATAAAPEKAAATGGDAVINKGIGGLK</sequence>
<evidence type="ECO:0000313" key="6">
    <source>
        <dbReference type="EMBL" id="KXB30551.1"/>
    </source>
</evidence>
<dbReference type="InterPro" id="IPR027304">
    <property type="entry name" value="Trigger_fact/SurA_dom_sf"/>
</dbReference>
<dbReference type="Gene3D" id="1.10.8.1040">
    <property type="match status" value="1"/>
</dbReference>
<dbReference type="RefSeq" id="WP_066884284.1">
    <property type="nucleotide sequence ID" value="NZ_LODL01000021.1"/>
</dbReference>
<organism evidence="6 7">
    <name type="scientific">Dechloromonas denitrificans</name>
    <dbReference type="NCBI Taxonomy" id="281362"/>
    <lineage>
        <taxon>Bacteria</taxon>
        <taxon>Pseudomonadati</taxon>
        <taxon>Pseudomonadota</taxon>
        <taxon>Betaproteobacteria</taxon>
        <taxon>Rhodocyclales</taxon>
        <taxon>Azonexaceae</taxon>
        <taxon>Dechloromonas</taxon>
    </lineage>
</organism>
<keyword evidence="7" id="KW-1185">Reference proteome</keyword>
<keyword evidence="4" id="KW-0697">Rotamase</keyword>
<dbReference type="AlphaFoldDB" id="A0A133XHZ2"/>
<comment type="catalytic activity">
    <reaction evidence="1">
        <text>[protein]-peptidylproline (omega=180) = [protein]-peptidylproline (omega=0)</text>
        <dbReference type="Rhea" id="RHEA:16237"/>
        <dbReference type="Rhea" id="RHEA-COMP:10747"/>
        <dbReference type="Rhea" id="RHEA-COMP:10748"/>
        <dbReference type="ChEBI" id="CHEBI:83833"/>
        <dbReference type="ChEBI" id="CHEBI:83834"/>
        <dbReference type="EC" id="5.2.1.8"/>
    </reaction>
</comment>
<proteinExistence type="inferred from homology"/>
<comment type="caution">
    <text evidence="6">The sequence shown here is derived from an EMBL/GenBank/DDBJ whole genome shotgun (WGS) entry which is preliminary data.</text>
</comment>
<evidence type="ECO:0000256" key="3">
    <source>
        <dbReference type="ARBA" id="ARBA00013194"/>
    </source>
</evidence>
<dbReference type="PANTHER" id="PTHR47245">
    <property type="entry name" value="PEPTIDYLPROLYL ISOMERASE"/>
    <property type="match status" value="1"/>
</dbReference>
<reference evidence="6 7" key="1">
    <citation type="submission" date="2015-12" db="EMBL/GenBank/DDBJ databases">
        <title>Nitrous oxide reduction kinetics distinguish bacteria harboring typical versus atypical NosZ.</title>
        <authorList>
            <person name="Yoon S."/>
            <person name="Nissen S."/>
            <person name="Park D."/>
            <person name="Sanford R.A."/>
            <person name="Loeffler F.E."/>
        </authorList>
    </citation>
    <scope>NUCLEOTIDE SEQUENCE [LARGE SCALE GENOMIC DNA]</scope>
    <source>
        <strain evidence="6 7">ATCC BAA-841</strain>
    </source>
</reference>
<dbReference type="Pfam" id="PF13145">
    <property type="entry name" value="Rotamase_2"/>
    <property type="match status" value="1"/>
</dbReference>
<dbReference type="STRING" id="281362.AT959_14590"/>
<dbReference type="PANTHER" id="PTHR47245:SF2">
    <property type="entry name" value="PEPTIDYL-PROLYL CIS-TRANS ISOMERASE HP_0175-RELATED"/>
    <property type="match status" value="1"/>
</dbReference>
<keyword evidence="4" id="KW-0413">Isomerase</keyword>
<protein>
    <recommendedName>
        <fullName evidence="3">peptidylprolyl isomerase</fullName>
        <ecNumber evidence="3">5.2.1.8</ecNumber>
    </recommendedName>
</protein>
<dbReference type="EC" id="5.2.1.8" evidence="3"/>
<dbReference type="Pfam" id="PF13624">
    <property type="entry name" value="SurA_N_3"/>
    <property type="match status" value="1"/>
</dbReference>
<dbReference type="InterPro" id="IPR014274">
    <property type="entry name" value="PPIase_EpsD"/>
</dbReference>
<name>A0A133XHZ2_9RHOO</name>
<dbReference type="Proteomes" id="UP000070186">
    <property type="component" value="Unassembled WGS sequence"/>
</dbReference>